<dbReference type="EMBL" id="QCXX01000001">
    <property type="protein sequence ID" value="PUV26293.1"/>
    <property type="molecule type" value="Genomic_DNA"/>
</dbReference>
<dbReference type="Gene3D" id="1.10.260.40">
    <property type="entry name" value="lambda repressor-like DNA-binding domains"/>
    <property type="match status" value="1"/>
</dbReference>
<gene>
    <name evidence="1" type="ORF">DCO56_04900</name>
</gene>
<comment type="caution">
    <text evidence="1">The sequence shown here is derived from an EMBL/GenBank/DDBJ whole genome shotgun (WGS) entry which is preliminary data.</text>
</comment>
<dbReference type="AlphaFoldDB" id="A0A363P022"/>
<dbReference type="InterPro" id="IPR010982">
    <property type="entry name" value="Lambda_DNA-bd_dom_sf"/>
</dbReference>
<evidence type="ECO:0000313" key="2">
    <source>
        <dbReference type="Proteomes" id="UP000250831"/>
    </source>
</evidence>
<evidence type="ECO:0000313" key="1">
    <source>
        <dbReference type="EMBL" id="PUV26293.1"/>
    </source>
</evidence>
<name>A0A363P022_9SPHI</name>
<reference evidence="1 2" key="1">
    <citation type="submission" date="2018-04" db="EMBL/GenBank/DDBJ databases">
        <title>Sphingobacterium sp. M46 Genome.</title>
        <authorList>
            <person name="Cheng J."/>
            <person name="Li Y."/>
        </authorList>
    </citation>
    <scope>NUCLEOTIDE SEQUENCE [LARGE SCALE GENOMIC DNA]</scope>
    <source>
        <strain evidence="1 2">M46</strain>
    </source>
</reference>
<evidence type="ECO:0008006" key="3">
    <source>
        <dbReference type="Google" id="ProtNLM"/>
    </source>
</evidence>
<sequence>MEEKNIQPIELDHKRIGFEFYLHRQNSGLTTQETAQGLEILKEDYENLEKGNGKFTIELIEKGARLFKKDPLQFLSHNSSHTFNDIENATILNASTFHTFIGVNEKQNDAILALINNVTEMNKKIFEMIEQK</sequence>
<dbReference type="GO" id="GO:0003677">
    <property type="term" value="F:DNA binding"/>
    <property type="evidence" value="ECO:0007669"/>
    <property type="project" value="InterPro"/>
</dbReference>
<dbReference type="RefSeq" id="WP_108632582.1">
    <property type="nucleotide sequence ID" value="NZ_QCXX01000001.1"/>
</dbReference>
<organism evidence="1 2">
    <name type="scientific">Sphingobacterium athyrii</name>
    <dbReference type="NCBI Taxonomy" id="2152717"/>
    <lineage>
        <taxon>Bacteria</taxon>
        <taxon>Pseudomonadati</taxon>
        <taxon>Bacteroidota</taxon>
        <taxon>Sphingobacteriia</taxon>
        <taxon>Sphingobacteriales</taxon>
        <taxon>Sphingobacteriaceae</taxon>
        <taxon>Sphingobacterium</taxon>
    </lineage>
</organism>
<keyword evidence="2" id="KW-1185">Reference proteome</keyword>
<dbReference type="OrthoDB" id="1122522at2"/>
<proteinExistence type="predicted"/>
<protein>
    <recommendedName>
        <fullName evidence="3">HTH cro/C1-type domain-containing protein</fullName>
    </recommendedName>
</protein>
<accession>A0A363P022</accession>
<dbReference type="Proteomes" id="UP000250831">
    <property type="component" value="Unassembled WGS sequence"/>
</dbReference>